<organism evidence="11 12">
    <name type="scientific">Aquisalimonas asiatica</name>
    <dbReference type="NCBI Taxonomy" id="406100"/>
    <lineage>
        <taxon>Bacteria</taxon>
        <taxon>Pseudomonadati</taxon>
        <taxon>Pseudomonadota</taxon>
        <taxon>Gammaproteobacteria</taxon>
        <taxon>Chromatiales</taxon>
        <taxon>Ectothiorhodospiraceae</taxon>
        <taxon>Aquisalimonas</taxon>
    </lineage>
</organism>
<evidence type="ECO:0000256" key="7">
    <source>
        <dbReference type="ARBA" id="ARBA00023114"/>
    </source>
</evidence>
<evidence type="ECO:0000256" key="10">
    <source>
        <dbReference type="SAM" id="SignalP"/>
    </source>
</evidence>
<keyword evidence="6" id="KW-0406">Ion transport</keyword>
<dbReference type="GO" id="GO:0006811">
    <property type="term" value="P:monoatomic ion transport"/>
    <property type="evidence" value="ECO:0007669"/>
    <property type="project" value="UniProtKB-KW"/>
</dbReference>
<evidence type="ECO:0000256" key="5">
    <source>
        <dbReference type="ARBA" id="ARBA00022692"/>
    </source>
</evidence>
<dbReference type="EMBL" id="FOEG01000002">
    <property type="protein sequence ID" value="SEO66435.1"/>
    <property type="molecule type" value="Genomic_DNA"/>
</dbReference>
<dbReference type="PANTHER" id="PTHR38762">
    <property type="entry name" value="CRYPTIC OUTER MEMBRANE PORIN BGLH-RELATED"/>
    <property type="match status" value="1"/>
</dbReference>
<feature type="chain" id="PRO_5011565461" evidence="10">
    <location>
        <begin position="27"/>
        <end position="401"/>
    </location>
</feature>
<feature type="signal peptide" evidence="10">
    <location>
        <begin position="1"/>
        <end position="26"/>
    </location>
</feature>
<keyword evidence="4" id="KW-1134">Transmembrane beta strand</keyword>
<comment type="subcellular location">
    <subcellularLocation>
        <location evidence="1">Cell outer membrane</location>
        <topology evidence="1">Multi-pass membrane protein</topology>
    </subcellularLocation>
</comment>
<keyword evidence="7" id="KW-0626">Porin</keyword>
<keyword evidence="12" id="KW-1185">Reference proteome</keyword>
<dbReference type="RefSeq" id="WP_091640546.1">
    <property type="nucleotide sequence ID" value="NZ_FOEG01000002.1"/>
</dbReference>
<dbReference type="GO" id="GO:0015144">
    <property type="term" value="F:carbohydrate transmembrane transporter activity"/>
    <property type="evidence" value="ECO:0007669"/>
    <property type="project" value="TreeGrafter"/>
</dbReference>
<dbReference type="Gene3D" id="2.40.170.10">
    <property type="entry name" value="Porin, LamB type"/>
    <property type="match status" value="1"/>
</dbReference>
<dbReference type="OrthoDB" id="106611at2"/>
<dbReference type="CDD" id="cd01346">
    <property type="entry name" value="Maltoporin-like"/>
    <property type="match status" value="1"/>
</dbReference>
<evidence type="ECO:0000256" key="1">
    <source>
        <dbReference type="ARBA" id="ARBA00004571"/>
    </source>
</evidence>
<dbReference type="Proteomes" id="UP000199657">
    <property type="component" value="Unassembled WGS sequence"/>
</dbReference>
<evidence type="ECO:0000256" key="4">
    <source>
        <dbReference type="ARBA" id="ARBA00022452"/>
    </source>
</evidence>
<sequence>MTRLRKGMLPAAAVVSAALFAEGALAVDFSGYMRSGIGGNSKGGDQTCFQVDGASSKYRLGNECETYGELSLGTNVWEGEEGEYFRMKATFAFVTEQQQDFELLEDDNEWANREAYVEAGNLFGGRLSDARFWAGKKFYQRHDVHITDYYYWDNSGPGAGISNVDVGIGNLSYAYRRNTESDDVAFENHDLRLADIAVNPGGSLELGLIYGRGDDSSGDDVYADGWLATAQHTQSMMGGFHRVALHYGEGTYGTGNFALAFPPGDASGGDTVWRVVQQLQYQLSDNWSGMFTAVYEDQNDRQTWYSAGVRPIYHLNRYVDLVTEVGYDRVDPDDGDARHLTKGTFAVQLSPEMSFWSRPNLRAFVTYANWNDAAADAGTGGDVFADSTDGVTYGFQAETWW</sequence>
<dbReference type="Pfam" id="PF02264">
    <property type="entry name" value="LamB"/>
    <property type="match status" value="1"/>
</dbReference>
<dbReference type="STRING" id="406100.SAMN04488052_10261"/>
<dbReference type="GO" id="GO:0015774">
    <property type="term" value="P:polysaccharide transport"/>
    <property type="evidence" value="ECO:0007669"/>
    <property type="project" value="TreeGrafter"/>
</dbReference>
<dbReference type="SUPFAM" id="SSF56935">
    <property type="entry name" value="Porins"/>
    <property type="match status" value="1"/>
</dbReference>
<evidence type="ECO:0000256" key="3">
    <source>
        <dbReference type="ARBA" id="ARBA00022448"/>
    </source>
</evidence>
<dbReference type="InterPro" id="IPR036998">
    <property type="entry name" value="Porin_LamB_sf"/>
</dbReference>
<dbReference type="PANTHER" id="PTHR38762:SF1">
    <property type="entry name" value="CRYPTIC OUTER MEMBRANE PORIN BGLH-RELATED"/>
    <property type="match status" value="1"/>
</dbReference>
<evidence type="ECO:0000256" key="2">
    <source>
        <dbReference type="ARBA" id="ARBA00007055"/>
    </source>
</evidence>
<keyword evidence="10" id="KW-0732">Signal</keyword>
<evidence type="ECO:0000313" key="11">
    <source>
        <dbReference type="EMBL" id="SEO66435.1"/>
    </source>
</evidence>
<evidence type="ECO:0000256" key="6">
    <source>
        <dbReference type="ARBA" id="ARBA00023065"/>
    </source>
</evidence>
<comment type="similarity">
    <text evidence="2">Belongs to the porin LamB (TC 1.B.3) family.</text>
</comment>
<dbReference type="GO" id="GO:0009279">
    <property type="term" value="C:cell outer membrane"/>
    <property type="evidence" value="ECO:0007669"/>
    <property type="project" value="UniProtKB-SubCell"/>
</dbReference>
<dbReference type="InterPro" id="IPR003192">
    <property type="entry name" value="Porin_LamB"/>
</dbReference>
<keyword evidence="3" id="KW-0813">Transport</keyword>
<evidence type="ECO:0000256" key="9">
    <source>
        <dbReference type="ARBA" id="ARBA00023237"/>
    </source>
</evidence>
<proteinExistence type="inferred from homology"/>
<dbReference type="InterPro" id="IPR050286">
    <property type="entry name" value="G_neg_Bact_CarbUptk_Porin"/>
</dbReference>
<dbReference type="AlphaFoldDB" id="A0A1H8RJ50"/>
<dbReference type="GO" id="GO:0015288">
    <property type="term" value="F:porin activity"/>
    <property type="evidence" value="ECO:0007669"/>
    <property type="project" value="UniProtKB-KW"/>
</dbReference>
<evidence type="ECO:0000313" key="12">
    <source>
        <dbReference type="Proteomes" id="UP000199657"/>
    </source>
</evidence>
<accession>A0A1H8RJ50</accession>
<keyword evidence="9" id="KW-0998">Cell outer membrane</keyword>
<dbReference type="GO" id="GO:0046930">
    <property type="term" value="C:pore complex"/>
    <property type="evidence" value="ECO:0007669"/>
    <property type="project" value="UniProtKB-KW"/>
</dbReference>
<keyword evidence="5" id="KW-0812">Transmembrane</keyword>
<name>A0A1H8RJ50_9GAMM</name>
<keyword evidence="8" id="KW-0472">Membrane</keyword>
<reference evidence="11 12" key="1">
    <citation type="submission" date="2016-10" db="EMBL/GenBank/DDBJ databases">
        <authorList>
            <person name="de Groot N.N."/>
        </authorList>
    </citation>
    <scope>NUCLEOTIDE SEQUENCE [LARGE SCALE GENOMIC DNA]</scope>
    <source>
        <strain evidence="11 12">CGMCC 1.6291</strain>
    </source>
</reference>
<evidence type="ECO:0000256" key="8">
    <source>
        <dbReference type="ARBA" id="ARBA00023136"/>
    </source>
</evidence>
<gene>
    <name evidence="11" type="ORF">SAMN04488052_10261</name>
</gene>
<protein>
    <submittedName>
        <fullName evidence="11">Maltoporin</fullName>
    </submittedName>
</protein>